<gene>
    <name evidence="1" type="ORF">TTEB3V08_LOCUS4291</name>
</gene>
<reference evidence="1" key="1">
    <citation type="submission" date="2020-11" db="EMBL/GenBank/DDBJ databases">
        <authorList>
            <person name="Tran Van P."/>
        </authorList>
    </citation>
    <scope>NUCLEOTIDE SEQUENCE</scope>
</reference>
<name>A0A7R9FMW3_9NEOP</name>
<protein>
    <submittedName>
        <fullName evidence="1">Uncharacterized protein</fullName>
    </submittedName>
</protein>
<dbReference type="AlphaFoldDB" id="A0A7R9FMW3"/>
<accession>A0A7R9FMW3</accession>
<sequence length="201" mass="22629">MTGTLKFLLNFVQAVLKQSEDHGLPLKALLLIYNTAFHPQKSDLDVGYIKAAFLHPNVTALIQPMDQGLQKEGDNDSVESNKDAPEADVILHAKEVMALGKGLLYVKQHSKATLIEVMFMKHSSVRKQITIKLNNLEEKEKFKEEPERHLTMGRCRCHLDGFFFLTPHLTIRLYYAHTYSGALTCGGRSSWSRAPPGEHEG</sequence>
<proteinExistence type="predicted"/>
<evidence type="ECO:0000313" key="1">
    <source>
        <dbReference type="EMBL" id="CAD7456258.1"/>
    </source>
</evidence>
<organism evidence="1">
    <name type="scientific">Timema tahoe</name>
    <dbReference type="NCBI Taxonomy" id="61484"/>
    <lineage>
        <taxon>Eukaryota</taxon>
        <taxon>Metazoa</taxon>
        <taxon>Ecdysozoa</taxon>
        <taxon>Arthropoda</taxon>
        <taxon>Hexapoda</taxon>
        <taxon>Insecta</taxon>
        <taxon>Pterygota</taxon>
        <taxon>Neoptera</taxon>
        <taxon>Polyneoptera</taxon>
        <taxon>Phasmatodea</taxon>
        <taxon>Timematodea</taxon>
        <taxon>Timematoidea</taxon>
        <taxon>Timematidae</taxon>
        <taxon>Timema</taxon>
    </lineage>
</organism>
<dbReference type="EMBL" id="OE001206">
    <property type="protein sequence ID" value="CAD7456258.1"/>
    <property type="molecule type" value="Genomic_DNA"/>
</dbReference>